<evidence type="ECO:0000259" key="1">
    <source>
        <dbReference type="Pfam" id="PF08240"/>
    </source>
</evidence>
<protein>
    <recommendedName>
        <fullName evidence="1">Alcohol dehydrogenase-like N-terminal domain-containing protein</fullName>
    </recommendedName>
</protein>
<sequence length="64" mass="7195">MITAKAIAVDGPDKAFRVAEITRRYLDSHDVLIEIKYAGICHSDIHTAYGEWGPFSSRLYLKPS</sequence>
<dbReference type="STRING" id="1221500.ABE65_012015"/>
<dbReference type="InterPro" id="IPR011032">
    <property type="entry name" value="GroES-like_sf"/>
</dbReference>
<dbReference type="SUPFAM" id="SSF50129">
    <property type="entry name" value="GroES-like"/>
    <property type="match status" value="1"/>
</dbReference>
<evidence type="ECO:0000313" key="2">
    <source>
        <dbReference type="EMBL" id="ANC77483.1"/>
    </source>
</evidence>
<feature type="domain" description="Alcohol dehydrogenase-like N-terminal" evidence="1">
    <location>
        <begin position="28"/>
        <end position="52"/>
    </location>
</feature>
<dbReference type="InterPro" id="IPR013154">
    <property type="entry name" value="ADH-like_N"/>
</dbReference>
<dbReference type="EMBL" id="CP015378">
    <property type="protein sequence ID" value="ANC77483.1"/>
    <property type="molecule type" value="Genomic_DNA"/>
</dbReference>
<dbReference type="AlphaFoldDB" id="A0A160IMI4"/>
<dbReference type="KEGG" id="fpn:ABE65_012015"/>
<accession>A0A160IMI4</accession>
<reference evidence="2 3" key="1">
    <citation type="submission" date="2016-04" db="EMBL/GenBank/DDBJ databases">
        <title>Complete genome sequence of Fictibacillus phosphorivorans G25-29, a strain toxic to nematodes.</title>
        <authorList>
            <person name="Zheng Z."/>
        </authorList>
    </citation>
    <scope>NUCLEOTIDE SEQUENCE [LARGE SCALE GENOMIC DNA]</scope>
    <source>
        <strain evidence="2 3">G25-29</strain>
    </source>
</reference>
<evidence type="ECO:0000313" key="3">
    <source>
        <dbReference type="Proteomes" id="UP000076623"/>
    </source>
</evidence>
<gene>
    <name evidence="2" type="ORF">ABE65_012015</name>
</gene>
<dbReference type="Pfam" id="PF08240">
    <property type="entry name" value="ADH_N"/>
    <property type="match status" value="1"/>
</dbReference>
<name>A0A160IMI4_9BACL</name>
<proteinExistence type="predicted"/>
<organism evidence="2 3">
    <name type="scientific">Fictibacillus phosphorivorans</name>
    <dbReference type="NCBI Taxonomy" id="1221500"/>
    <lineage>
        <taxon>Bacteria</taxon>
        <taxon>Bacillati</taxon>
        <taxon>Bacillota</taxon>
        <taxon>Bacilli</taxon>
        <taxon>Bacillales</taxon>
        <taxon>Fictibacillaceae</taxon>
        <taxon>Fictibacillus</taxon>
    </lineage>
</organism>
<keyword evidence="3" id="KW-1185">Reference proteome</keyword>
<dbReference type="Proteomes" id="UP000076623">
    <property type="component" value="Chromosome"/>
</dbReference>
<dbReference type="Gene3D" id="3.90.180.10">
    <property type="entry name" value="Medium-chain alcohol dehydrogenases, catalytic domain"/>
    <property type="match status" value="1"/>
</dbReference>